<evidence type="ECO:0000313" key="3">
    <source>
        <dbReference type="Proteomes" id="UP000266273"/>
    </source>
</evidence>
<name>A0A397Q2M6_9HYPH</name>
<protein>
    <submittedName>
        <fullName evidence="2">Phosphonate degradation associated HDIG domain protein</fullName>
    </submittedName>
</protein>
<sequence>MTDASIATAPDAPLGSVLTEMVEKHGNDLYGGEPVTQLQHALQCAQLAEDEGASPALITAALLHDVGHLLEDDFEDAPAHDEDRRHEELGDAFLSKWFGPSVTEPVRLHVAAKRYLCAVEPGYYDTLSPMSQHSLMLQGGPMSDAEVAEFEANPHAQDAVRLRRWDDRGKDPNRKTATLGYFLSYAIRCVRMNGPDRSNA</sequence>
<dbReference type="RefSeq" id="WP_210209132.1">
    <property type="nucleotide sequence ID" value="NZ_QXDF01000001.1"/>
</dbReference>
<feature type="domain" description="HD/PDEase" evidence="1">
    <location>
        <begin position="33"/>
        <end position="97"/>
    </location>
</feature>
<dbReference type="PANTHER" id="PTHR40202:SF1">
    <property type="entry name" value="HD DOMAIN-CONTAINING PROTEIN"/>
    <property type="match status" value="1"/>
</dbReference>
<dbReference type="EMBL" id="QXDF01000001">
    <property type="protein sequence ID" value="RIA55616.1"/>
    <property type="molecule type" value="Genomic_DNA"/>
</dbReference>
<dbReference type="SUPFAM" id="SSF109604">
    <property type="entry name" value="HD-domain/PDEase-like"/>
    <property type="match status" value="1"/>
</dbReference>
<proteinExistence type="predicted"/>
<dbReference type="CDD" id="cd00077">
    <property type="entry name" value="HDc"/>
    <property type="match status" value="1"/>
</dbReference>
<dbReference type="PANTHER" id="PTHR40202">
    <property type="match status" value="1"/>
</dbReference>
<evidence type="ECO:0000313" key="2">
    <source>
        <dbReference type="EMBL" id="RIA55616.1"/>
    </source>
</evidence>
<dbReference type="InterPro" id="IPR003607">
    <property type="entry name" value="HD/PDEase_dom"/>
</dbReference>
<dbReference type="InterPro" id="IPR052567">
    <property type="entry name" value="OP_Dioxygenase"/>
</dbReference>
<dbReference type="NCBIfam" id="TIGR03276">
    <property type="entry name" value="Phn-HD"/>
    <property type="match status" value="1"/>
</dbReference>
<dbReference type="InterPro" id="IPR017670">
    <property type="entry name" value="Phosphonate_degrad-assoc"/>
</dbReference>
<dbReference type="AlphaFoldDB" id="A0A397Q2M6"/>
<evidence type="ECO:0000259" key="1">
    <source>
        <dbReference type="SMART" id="SM00471"/>
    </source>
</evidence>
<comment type="caution">
    <text evidence="2">The sequence shown here is derived from an EMBL/GenBank/DDBJ whole genome shotgun (WGS) entry which is preliminary data.</text>
</comment>
<reference evidence="2 3" key="1">
    <citation type="submission" date="2018-08" db="EMBL/GenBank/DDBJ databases">
        <title>Genomic Encyclopedia of Archaeal and Bacterial Type Strains, Phase II (KMG-II): from individual species to whole genera.</title>
        <authorList>
            <person name="Goeker M."/>
        </authorList>
    </citation>
    <scope>NUCLEOTIDE SEQUENCE [LARGE SCALE GENOMIC DNA]</scope>
    <source>
        <strain evidence="2 3">DSM 5002</strain>
    </source>
</reference>
<organism evidence="2 3">
    <name type="scientific">Dichotomicrobium thermohalophilum</name>
    <dbReference type="NCBI Taxonomy" id="933063"/>
    <lineage>
        <taxon>Bacteria</taxon>
        <taxon>Pseudomonadati</taxon>
        <taxon>Pseudomonadota</taxon>
        <taxon>Alphaproteobacteria</taxon>
        <taxon>Hyphomicrobiales</taxon>
        <taxon>Hyphomicrobiaceae</taxon>
        <taxon>Dichotomicrobium</taxon>
    </lineage>
</organism>
<accession>A0A397Q2M6</accession>
<dbReference type="SMART" id="SM00471">
    <property type="entry name" value="HDc"/>
    <property type="match status" value="1"/>
</dbReference>
<dbReference type="Gene3D" id="1.10.3210.10">
    <property type="entry name" value="Hypothetical protein af1432"/>
    <property type="match status" value="1"/>
</dbReference>
<dbReference type="InterPro" id="IPR006674">
    <property type="entry name" value="HD_domain"/>
</dbReference>
<keyword evidence="3" id="KW-1185">Reference proteome</keyword>
<gene>
    <name evidence="2" type="ORF">BXY53_0686</name>
</gene>
<dbReference type="Pfam" id="PF01966">
    <property type="entry name" value="HD"/>
    <property type="match status" value="1"/>
</dbReference>
<dbReference type="Proteomes" id="UP000266273">
    <property type="component" value="Unassembled WGS sequence"/>
</dbReference>